<comment type="subunit">
    <text evidence="11">Homohexamer.</text>
</comment>
<dbReference type="Proteomes" id="UP001220478">
    <property type="component" value="Chromosome"/>
</dbReference>
<feature type="binding site" evidence="11">
    <location>
        <position position="54"/>
    </location>
    <ligand>
        <name>ATP</name>
        <dbReference type="ChEBI" id="CHEBI:30616"/>
    </ligand>
</feature>
<evidence type="ECO:0000256" key="2">
    <source>
        <dbReference type="ARBA" id="ARBA00004791"/>
    </source>
</evidence>
<feature type="domain" description="Aspartate/glutamate/uridylate kinase" evidence="12">
    <location>
        <begin position="5"/>
        <end position="213"/>
    </location>
</feature>
<gene>
    <name evidence="11 13" type="primary">pyrH</name>
    <name evidence="13" type="ORF">PYS61_05070</name>
</gene>
<name>A0ABY8C6Y6_9FIRM</name>
<dbReference type="InterPro" id="IPR015963">
    <property type="entry name" value="Uridylate_kinase_bac"/>
</dbReference>
<feature type="binding site" evidence="11">
    <location>
        <position position="165"/>
    </location>
    <ligand>
        <name>ATP</name>
        <dbReference type="ChEBI" id="CHEBI:30616"/>
    </ligand>
</feature>
<comment type="similarity">
    <text evidence="3 11">Belongs to the UMP kinase family.</text>
</comment>
<reference evidence="13 14" key="1">
    <citation type="submission" date="2023-02" db="EMBL/GenBank/DDBJ databases">
        <title>Novel Oscillospiraceae bacterial genomes.</title>
        <authorList>
            <person name="Srinivasan S."/>
            <person name="Austin M.N."/>
            <person name="Fiedler T.L."/>
            <person name="Strenk S.M."/>
            <person name="Agnew K.J."/>
            <person name="Nagana Gowda G.A."/>
            <person name="Raftery D."/>
            <person name="Beamer M.A."/>
            <person name="Achilles S.L."/>
            <person name="Wiesenfeld H.C."/>
            <person name="Fredricks D.N."/>
            <person name="Hillier S.L."/>
        </authorList>
    </citation>
    <scope>NUCLEOTIDE SEQUENCE [LARGE SCALE GENOMIC DNA]</scope>
    <source>
        <strain evidence="13 14">CHIC02 1186E3-8</strain>
    </source>
</reference>
<dbReference type="SUPFAM" id="SSF53633">
    <property type="entry name" value="Carbamate kinase-like"/>
    <property type="match status" value="1"/>
</dbReference>
<evidence type="ECO:0000256" key="9">
    <source>
        <dbReference type="ARBA" id="ARBA00022975"/>
    </source>
</evidence>
<dbReference type="InterPro" id="IPR011817">
    <property type="entry name" value="Uridylate_kinase"/>
</dbReference>
<organism evidence="13 14">
    <name type="scientific">Amygdalobacter indicium</name>
    <dbReference type="NCBI Taxonomy" id="3029272"/>
    <lineage>
        <taxon>Bacteria</taxon>
        <taxon>Bacillati</taxon>
        <taxon>Bacillota</taxon>
        <taxon>Clostridia</taxon>
        <taxon>Eubacteriales</taxon>
        <taxon>Oscillospiraceae</taxon>
        <taxon>Amygdalobacter</taxon>
    </lineage>
</organism>
<feature type="binding site" evidence="11">
    <location>
        <position position="159"/>
    </location>
    <ligand>
        <name>ATP</name>
        <dbReference type="ChEBI" id="CHEBI:30616"/>
    </ligand>
</feature>
<dbReference type="RefSeq" id="WP_315570803.1">
    <property type="nucleotide sequence ID" value="NZ_CP118866.1"/>
</dbReference>
<feature type="binding site" evidence="11">
    <location>
        <position position="58"/>
    </location>
    <ligand>
        <name>ATP</name>
        <dbReference type="ChEBI" id="CHEBI:30616"/>
    </ligand>
</feature>
<sequence>MMLYKRVLLKLSGECLAGNKVGGGIDENTLANTAKVLKEAHDLGVQLAIVVGGGNFWRGRSSKNMDRVTADQIGMLATCMNALALSDALEQAGLDVRVMSSIEMRQIAELYIRKRALRHLEKGRVIVFACGLGNPYLSTDTTAALRAAEIKAELFLKATNIDGVYDKDPKTDKNAQRFSIITHDEVLRRNLKVMDATAAALCRDNKTDIFVFDVRDPRNILRALETTDCGTLVHS</sequence>
<dbReference type="PIRSF" id="PIRSF005650">
    <property type="entry name" value="Uridylate_kin"/>
    <property type="match status" value="1"/>
</dbReference>
<dbReference type="EC" id="2.7.4.22" evidence="11"/>
<dbReference type="PANTHER" id="PTHR42833:SF4">
    <property type="entry name" value="URIDYLATE KINASE PUMPKIN, CHLOROPLASTIC"/>
    <property type="match status" value="1"/>
</dbReference>
<proteinExistence type="inferred from homology"/>
<keyword evidence="6 11" id="KW-0547">Nucleotide-binding</keyword>
<dbReference type="NCBIfam" id="TIGR02075">
    <property type="entry name" value="pyrH_bact"/>
    <property type="match status" value="1"/>
</dbReference>
<keyword evidence="7 11" id="KW-0418">Kinase</keyword>
<protein>
    <recommendedName>
        <fullName evidence="11">Uridylate kinase</fullName>
        <shortName evidence="11">UK</shortName>
        <ecNumber evidence="11">2.7.4.22</ecNumber>
    </recommendedName>
    <alternativeName>
        <fullName evidence="11">Uridine monophosphate kinase</fullName>
        <shortName evidence="11">UMP kinase</shortName>
        <shortName evidence="11">UMPK</shortName>
    </alternativeName>
</protein>
<comment type="pathway">
    <text evidence="2 11">Pyrimidine metabolism; CTP biosynthesis via de novo pathway; UDP from UMP (UMPK route): step 1/1.</text>
</comment>
<dbReference type="InterPro" id="IPR001048">
    <property type="entry name" value="Asp/Glu/Uridylate_kinase"/>
</dbReference>
<dbReference type="EMBL" id="CP118868">
    <property type="protein sequence ID" value="WEG35304.1"/>
    <property type="molecule type" value="Genomic_DNA"/>
</dbReference>
<evidence type="ECO:0000256" key="10">
    <source>
        <dbReference type="ARBA" id="ARBA00047767"/>
    </source>
</evidence>
<evidence type="ECO:0000313" key="13">
    <source>
        <dbReference type="EMBL" id="WEG35304.1"/>
    </source>
</evidence>
<comment type="subcellular location">
    <subcellularLocation>
        <location evidence="1 11">Cytoplasm</location>
    </subcellularLocation>
</comment>
<dbReference type="Pfam" id="PF00696">
    <property type="entry name" value="AA_kinase"/>
    <property type="match status" value="1"/>
</dbReference>
<dbReference type="InterPro" id="IPR036393">
    <property type="entry name" value="AceGlu_kinase-like_sf"/>
</dbReference>
<keyword evidence="5 11" id="KW-0808">Transferase</keyword>
<comment type="activity regulation">
    <text evidence="11">Inhibited by UTP.</text>
</comment>
<evidence type="ECO:0000313" key="14">
    <source>
        <dbReference type="Proteomes" id="UP001220478"/>
    </source>
</evidence>
<accession>A0ABY8C6Y6</accession>
<keyword evidence="8 11" id="KW-0067">ATP-binding</keyword>
<dbReference type="Gene3D" id="3.40.1160.10">
    <property type="entry name" value="Acetylglutamate kinase-like"/>
    <property type="match status" value="1"/>
</dbReference>
<dbReference type="CDD" id="cd04254">
    <property type="entry name" value="AAK_UMPK-PyrH-Ec"/>
    <property type="match status" value="1"/>
</dbReference>
<dbReference type="HAMAP" id="MF_01220_B">
    <property type="entry name" value="PyrH_B"/>
    <property type="match status" value="1"/>
</dbReference>
<evidence type="ECO:0000256" key="4">
    <source>
        <dbReference type="ARBA" id="ARBA00022490"/>
    </source>
</evidence>
<comment type="function">
    <text evidence="11">Catalyzes the reversible phosphorylation of UMP to UDP.</text>
</comment>
<feature type="binding site" evidence="11">
    <location>
        <position position="168"/>
    </location>
    <ligand>
        <name>ATP</name>
        <dbReference type="ChEBI" id="CHEBI:30616"/>
    </ligand>
</feature>
<feature type="binding site" evidence="11">
    <location>
        <begin position="10"/>
        <end position="13"/>
    </location>
    <ligand>
        <name>ATP</name>
        <dbReference type="ChEBI" id="CHEBI:30616"/>
    </ligand>
</feature>
<feature type="binding site" evidence="11">
    <location>
        <position position="53"/>
    </location>
    <ligand>
        <name>UMP</name>
        <dbReference type="ChEBI" id="CHEBI:57865"/>
    </ligand>
</feature>
<dbReference type="PANTHER" id="PTHR42833">
    <property type="entry name" value="URIDYLATE KINASE"/>
    <property type="match status" value="1"/>
</dbReference>
<evidence type="ECO:0000256" key="5">
    <source>
        <dbReference type="ARBA" id="ARBA00022679"/>
    </source>
</evidence>
<evidence type="ECO:0000256" key="11">
    <source>
        <dbReference type="HAMAP-Rule" id="MF_01220"/>
    </source>
</evidence>
<dbReference type="GO" id="GO:0033862">
    <property type="term" value="F:UMP kinase activity"/>
    <property type="evidence" value="ECO:0007669"/>
    <property type="project" value="UniProtKB-EC"/>
</dbReference>
<evidence type="ECO:0000256" key="7">
    <source>
        <dbReference type="ARBA" id="ARBA00022777"/>
    </source>
</evidence>
<keyword evidence="4 11" id="KW-0963">Cytoplasm</keyword>
<evidence type="ECO:0000256" key="6">
    <source>
        <dbReference type="ARBA" id="ARBA00022741"/>
    </source>
</evidence>
<evidence type="ECO:0000256" key="1">
    <source>
        <dbReference type="ARBA" id="ARBA00004496"/>
    </source>
</evidence>
<evidence type="ECO:0000256" key="3">
    <source>
        <dbReference type="ARBA" id="ARBA00007614"/>
    </source>
</evidence>
<keyword evidence="9 11" id="KW-0665">Pyrimidine biosynthesis</keyword>
<keyword evidence="14" id="KW-1185">Reference proteome</keyword>
<feature type="binding site" evidence="11">
    <location>
        <begin position="132"/>
        <end position="139"/>
    </location>
    <ligand>
        <name>UMP</name>
        <dbReference type="ChEBI" id="CHEBI:57865"/>
    </ligand>
</feature>
<evidence type="ECO:0000259" key="12">
    <source>
        <dbReference type="Pfam" id="PF00696"/>
    </source>
</evidence>
<evidence type="ECO:0000256" key="8">
    <source>
        <dbReference type="ARBA" id="ARBA00022840"/>
    </source>
</evidence>
<comment type="catalytic activity">
    <reaction evidence="10 11">
        <text>UMP + ATP = UDP + ADP</text>
        <dbReference type="Rhea" id="RHEA:24400"/>
        <dbReference type="ChEBI" id="CHEBI:30616"/>
        <dbReference type="ChEBI" id="CHEBI:57865"/>
        <dbReference type="ChEBI" id="CHEBI:58223"/>
        <dbReference type="ChEBI" id="CHEBI:456216"/>
        <dbReference type="EC" id="2.7.4.22"/>
    </reaction>
</comment>
<comment type="caution">
    <text evidence="11">Lacks conserved residue(s) required for the propagation of feature annotation.</text>
</comment>
<feature type="binding site" evidence="11">
    <location>
        <position position="71"/>
    </location>
    <ligand>
        <name>UMP</name>
        <dbReference type="ChEBI" id="CHEBI:57865"/>
    </ligand>
</feature>
<feature type="binding site" evidence="11">
    <location>
        <position position="160"/>
    </location>
    <ligand>
        <name>ATP</name>
        <dbReference type="ChEBI" id="CHEBI:30616"/>
    </ligand>
</feature>